<feature type="transmembrane region" description="Helical" evidence="7">
    <location>
        <begin position="426"/>
        <end position="445"/>
    </location>
</feature>
<keyword evidence="4 7" id="KW-0812">Transmembrane</keyword>
<sequence length="503" mass="54274">MPNTKDQQFSTEHLKVGLKERAVKSAGVTLAAQGIKLALQLGSLAIMARLLEPADFGLVAMVTVFTNLALQLMDGGLSMATIQRDEITHAQVSNLFWVNGALGIGLCLLGILISPIVALIYEEPRLTLVMVAMSFTFFIGGISVQHEALLRRQMRFKALSVIDIASMALGVVAGITAAWAGLEYWALVIMPVATFGVKTILRWFMSGWKPSFMSRNSGVKPLLGFGVNLSGANLVGYMAVNLTPFAIGFISGAQSLGLFNRSNMLTSIPSSQLLPPVMNVVQPTLARVAKEPERLRKTILSIMGKLILGTMFVTLSMAVLADWIVELFLGPGWDAAVPIFRMLAVFSLVEPVAGFMAVSLIATGNARALLHWKVITLLVLIVSVAIGAFWGSTGVVAAYALSGVFIRLPGFLFYSSRFMPVTFWEFNKALLPSLACAFGAVGALYGLRQFILIENPFLGLAVFALIAAAVYATLCLLLKPTRRELTETVQLLKLLISRKVTST</sequence>
<dbReference type="GO" id="GO:0005886">
    <property type="term" value="C:plasma membrane"/>
    <property type="evidence" value="ECO:0007669"/>
    <property type="project" value="UniProtKB-SubCell"/>
</dbReference>
<organism evidence="8 9">
    <name type="scientific">Marinobacter adhaerens</name>
    <dbReference type="NCBI Taxonomy" id="1033846"/>
    <lineage>
        <taxon>Bacteria</taxon>
        <taxon>Pseudomonadati</taxon>
        <taxon>Pseudomonadota</taxon>
        <taxon>Gammaproteobacteria</taxon>
        <taxon>Pseudomonadales</taxon>
        <taxon>Marinobacteraceae</taxon>
        <taxon>Marinobacter</taxon>
    </lineage>
</organism>
<dbReference type="PANTHER" id="PTHR30250">
    <property type="entry name" value="PST FAMILY PREDICTED COLANIC ACID TRANSPORTER"/>
    <property type="match status" value="1"/>
</dbReference>
<evidence type="ECO:0000313" key="8">
    <source>
        <dbReference type="EMBL" id="NWN91380.1"/>
    </source>
</evidence>
<dbReference type="Pfam" id="PF13440">
    <property type="entry name" value="Polysacc_synt_3"/>
    <property type="match status" value="1"/>
</dbReference>
<feature type="transmembrane region" description="Helical" evidence="7">
    <location>
        <begin position="337"/>
        <end position="358"/>
    </location>
</feature>
<proteinExistence type="inferred from homology"/>
<keyword evidence="6 7" id="KW-0472">Membrane</keyword>
<accession>A0A851HRM1</accession>
<dbReference type="Proteomes" id="UP000536442">
    <property type="component" value="Unassembled WGS sequence"/>
</dbReference>
<comment type="subcellular location">
    <subcellularLocation>
        <location evidence="1">Cell membrane</location>
        <topology evidence="1">Multi-pass membrane protein</topology>
    </subcellularLocation>
</comment>
<keyword evidence="9" id="KW-1185">Reference proteome</keyword>
<feature type="transmembrane region" description="Helical" evidence="7">
    <location>
        <begin position="306"/>
        <end position="325"/>
    </location>
</feature>
<feature type="transmembrane region" description="Helical" evidence="7">
    <location>
        <begin position="370"/>
        <end position="390"/>
    </location>
</feature>
<dbReference type="PANTHER" id="PTHR30250:SF10">
    <property type="entry name" value="LIPOPOLYSACCHARIDE BIOSYNTHESIS PROTEIN WZXC"/>
    <property type="match status" value="1"/>
</dbReference>
<comment type="caution">
    <text evidence="8">The sequence shown here is derived from an EMBL/GenBank/DDBJ whole genome shotgun (WGS) entry which is preliminary data.</text>
</comment>
<evidence type="ECO:0000256" key="4">
    <source>
        <dbReference type="ARBA" id="ARBA00022692"/>
    </source>
</evidence>
<feature type="transmembrane region" description="Helical" evidence="7">
    <location>
        <begin position="156"/>
        <end position="178"/>
    </location>
</feature>
<feature type="transmembrane region" description="Helical" evidence="7">
    <location>
        <begin position="457"/>
        <end position="478"/>
    </location>
</feature>
<dbReference type="EMBL" id="JABEVQ010000003">
    <property type="protein sequence ID" value="NWN91380.1"/>
    <property type="molecule type" value="Genomic_DNA"/>
</dbReference>
<feature type="transmembrane region" description="Helical" evidence="7">
    <location>
        <begin position="184"/>
        <end position="205"/>
    </location>
</feature>
<evidence type="ECO:0000256" key="3">
    <source>
        <dbReference type="ARBA" id="ARBA00022475"/>
    </source>
</evidence>
<dbReference type="AlphaFoldDB" id="A0A851HRM1"/>
<gene>
    <name evidence="8" type="ORF">HLV39_07710</name>
</gene>
<dbReference type="CDD" id="cd13127">
    <property type="entry name" value="MATE_tuaB_like"/>
    <property type="match status" value="1"/>
</dbReference>
<feature type="transmembrane region" description="Helical" evidence="7">
    <location>
        <begin position="396"/>
        <end position="414"/>
    </location>
</feature>
<reference evidence="8 9" key="1">
    <citation type="submission" date="2020-03" db="EMBL/GenBank/DDBJ databases">
        <title>Metagenomic, metatranscriptomic, and metabolomic analyses revealed the key microbes and metabolic features during the fermentation of ganjang, Korean traditional soy sauce.</title>
        <authorList>
            <person name="Chun B.H."/>
            <person name="Jeon C.O."/>
        </authorList>
    </citation>
    <scope>NUCLEOTIDE SEQUENCE [LARGE SCALE GENOMIC DNA]</scope>
    <source>
        <strain evidence="8 9">KG14</strain>
    </source>
</reference>
<evidence type="ECO:0000256" key="5">
    <source>
        <dbReference type="ARBA" id="ARBA00022989"/>
    </source>
</evidence>
<evidence type="ECO:0000256" key="7">
    <source>
        <dbReference type="SAM" id="Phobius"/>
    </source>
</evidence>
<keyword evidence="5 7" id="KW-1133">Transmembrane helix</keyword>
<feature type="transmembrane region" description="Helical" evidence="7">
    <location>
        <begin position="126"/>
        <end position="144"/>
    </location>
</feature>
<feature type="transmembrane region" description="Helical" evidence="7">
    <location>
        <begin position="94"/>
        <end position="120"/>
    </location>
</feature>
<evidence type="ECO:0000256" key="2">
    <source>
        <dbReference type="ARBA" id="ARBA00007430"/>
    </source>
</evidence>
<keyword evidence="3" id="KW-1003">Cell membrane</keyword>
<protein>
    <submittedName>
        <fullName evidence="8">Lipopolysaccharide biosynthesis protein</fullName>
    </submittedName>
</protein>
<evidence type="ECO:0000313" key="9">
    <source>
        <dbReference type="Proteomes" id="UP000536442"/>
    </source>
</evidence>
<comment type="similarity">
    <text evidence="2">Belongs to the polysaccharide synthase family.</text>
</comment>
<evidence type="ECO:0000256" key="1">
    <source>
        <dbReference type="ARBA" id="ARBA00004651"/>
    </source>
</evidence>
<dbReference type="InterPro" id="IPR050833">
    <property type="entry name" value="Poly_Biosynth_Transport"/>
</dbReference>
<evidence type="ECO:0000256" key="6">
    <source>
        <dbReference type="ARBA" id="ARBA00023136"/>
    </source>
</evidence>
<name>A0A851HRM1_9GAMM</name>